<comment type="caution">
    <text evidence="1">The sequence shown here is derived from an EMBL/GenBank/DDBJ whole genome shotgun (WGS) entry which is preliminary data.</text>
</comment>
<name>A0A367RWS9_NOSPU</name>
<proteinExistence type="predicted"/>
<organism evidence="1 2">
    <name type="scientific">Nostoc punctiforme NIES-2108</name>
    <dbReference type="NCBI Taxonomy" id="1356359"/>
    <lineage>
        <taxon>Bacteria</taxon>
        <taxon>Bacillati</taxon>
        <taxon>Cyanobacteriota</taxon>
        <taxon>Cyanophyceae</taxon>
        <taxon>Nostocales</taxon>
        <taxon>Nostocaceae</taxon>
        <taxon>Nostoc</taxon>
    </lineage>
</organism>
<reference evidence="1 2" key="1">
    <citation type="submission" date="2016-04" db="EMBL/GenBank/DDBJ databases">
        <authorList>
            <person name="Evans L.H."/>
            <person name="Alamgir A."/>
            <person name="Owens N."/>
            <person name="Weber N.D."/>
            <person name="Virtaneva K."/>
            <person name="Barbian K."/>
            <person name="Babar A."/>
            <person name="Rosenke K."/>
        </authorList>
    </citation>
    <scope>NUCLEOTIDE SEQUENCE [LARGE SCALE GENOMIC DNA]</scope>
    <source>
        <strain evidence="1">NIES-2108</strain>
    </source>
</reference>
<protein>
    <submittedName>
        <fullName evidence="1">Uncharacterized protein</fullName>
    </submittedName>
</protein>
<gene>
    <name evidence="1" type="ORF">A6769_38950</name>
</gene>
<evidence type="ECO:0000313" key="2">
    <source>
        <dbReference type="Proteomes" id="UP000252085"/>
    </source>
</evidence>
<dbReference type="EMBL" id="LXQE01000036">
    <property type="protein sequence ID" value="RCJ41076.1"/>
    <property type="molecule type" value="Genomic_DNA"/>
</dbReference>
<dbReference type="AlphaFoldDB" id="A0A367RWS9"/>
<evidence type="ECO:0000313" key="1">
    <source>
        <dbReference type="EMBL" id="RCJ41076.1"/>
    </source>
</evidence>
<dbReference type="Proteomes" id="UP000252085">
    <property type="component" value="Unassembled WGS sequence"/>
</dbReference>
<accession>A0A367RWS9</accession>
<sequence length="131" mass="15414">MTVAIFIAPKLQSHFWRAGTIFGNVSEKMPIFWEFLLKMPPPKNVYSCQKSFYKRVSAVYRQFFNWFRCRRSVVALQPSCNQSIVAVIPHCNRTYRSLLSQCRQTVDRFWSRCRRVKTELKPSNSGTVRGL</sequence>